<dbReference type="VEuPathDB" id="TrichDB:TRFO_34873"/>
<evidence type="ECO:0000313" key="5">
    <source>
        <dbReference type="EMBL" id="OHS98658.1"/>
    </source>
</evidence>
<evidence type="ECO:0000256" key="1">
    <source>
        <dbReference type="ARBA" id="ARBA00022574"/>
    </source>
</evidence>
<feature type="domain" description="Raptor N-terminal CASPase-like" evidence="4">
    <location>
        <begin position="55"/>
        <end position="207"/>
    </location>
</feature>
<dbReference type="Pfam" id="PF14538">
    <property type="entry name" value="Raptor_N"/>
    <property type="match status" value="1"/>
</dbReference>
<dbReference type="GO" id="GO:0030307">
    <property type="term" value="P:positive regulation of cell growth"/>
    <property type="evidence" value="ECO:0007669"/>
    <property type="project" value="TreeGrafter"/>
</dbReference>
<dbReference type="GO" id="GO:0005737">
    <property type="term" value="C:cytoplasm"/>
    <property type="evidence" value="ECO:0007669"/>
    <property type="project" value="TreeGrafter"/>
</dbReference>
<dbReference type="PANTHER" id="PTHR12848:SF16">
    <property type="entry name" value="REGULATORY-ASSOCIATED PROTEIN OF MTOR"/>
    <property type="match status" value="1"/>
</dbReference>
<protein>
    <recommendedName>
        <fullName evidence="4">Raptor N-terminal CASPase-like domain-containing protein</fullName>
    </recommendedName>
</protein>
<feature type="region of interest" description="Disordered" evidence="3">
    <location>
        <begin position="1"/>
        <end position="26"/>
    </location>
</feature>
<dbReference type="EMBL" id="MLAK01001041">
    <property type="protein sequence ID" value="OHS98658.1"/>
    <property type="molecule type" value="Genomic_DNA"/>
</dbReference>
<organism evidence="5 6">
    <name type="scientific">Tritrichomonas foetus</name>
    <dbReference type="NCBI Taxonomy" id="1144522"/>
    <lineage>
        <taxon>Eukaryota</taxon>
        <taxon>Metamonada</taxon>
        <taxon>Parabasalia</taxon>
        <taxon>Tritrichomonadida</taxon>
        <taxon>Tritrichomonadidae</taxon>
        <taxon>Tritrichomonas</taxon>
    </lineage>
</organism>
<evidence type="ECO:0000256" key="3">
    <source>
        <dbReference type="SAM" id="MobiDB-lite"/>
    </source>
</evidence>
<dbReference type="OrthoDB" id="10262360at2759"/>
<dbReference type="InterPro" id="IPR029347">
    <property type="entry name" value="Raptor_N"/>
</dbReference>
<keyword evidence="6" id="KW-1185">Reference proteome</keyword>
<accession>A0A1J4JHM9</accession>
<keyword evidence="2" id="KW-0677">Repeat</keyword>
<dbReference type="GeneID" id="94844628"/>
<evidence type="ECO:0000256" key="2">
    <source>
        <dbReference type="ARBA" id="ARBA00022737"/>
    </source>
</evidence>
<dbReference type="Proteomes" id="UP000179807">
    <property type="component" value="Unassembled WGS sequence"/>
</dbReference>
<gene>
    <name evidence="5" type="ORF">TRFO_34873</name>
</gene>
<dbReference type="GO" id="GO:0031929">
    <property type="term" value="P:TOR signaling"/>
    <property type="evidence" value="ECO:0007669"/>
    <property type="project" value="InterPro"/>
</dbReference>
<dbReference type="PRINTS" id="PR01547">
    <property type="entry name" value="YEAST176DUF"/>
</dbReference>
<dbReference type="RefSeq" id="XP_068351795.1">
    <property type="nucleotide sequence ID" value="XM_068509924.1"/>
</dbReference>
<dbReference type="InterPro" id="IPR016024">
    <property type="entry name" value="ARM-type_fold"/>
</dbReference>
<dbReference type="InterPro" id="IPR011989">
    <property type="entry name" value="ARM-like"/>
</dbReference>
<dbReference type="GO" id="GO:0010506">
    <property type="term" value="P:regulation of autophagy"/>
    <property type="evidence" value="ECO:0007669"/>
    <property type="project" value="TreeGrafter"/>
</dbReference>
<reference evidence="5" key="1">
    <citation type="submission" date="2016-10" db="EMBL/GenBank/DDBJ databases">
        <authorList>
            <person name="Benchimol M."/>
            <person name="Almeida L.G."/>
            <person name="Vasconcelos A.T."/>
            <person name="Perreira-Neves A."/>
            <person name="Rosa I.A."/>
            <person name="Tasca T."/>
            <person name="Bogo M.R."/>
            <person name="de Souza W."/>
        </authorList>
    </citation>
    <scope>NUCLEOTIDE SEQUENCE [LARGE SCALE GENOMIC DNA]</scope>
    <source>
        <strain evidence="5">K</strain>
    </source>
</reference>
<keyword evidence="1" id="KW-0853">WD repeat</keyword>
<dbReference type="InterPro" id="IPR036322">
    <property type="entry name" value="WD40_repeat_dom_sf"/>
</dbReference>
<dbReference type="Gene3D" id="1.25.10.10">
    <property type="entry name" value="Leucine-rich Repeat Variant"/>
    <property type="match status" value="1"/>
</dbReference>
<dbReference type="GO" id="GO:0071230">
    <property type="term" value="P:cellular response to amino acid stimulus"/>
    <property type="evidence" value="ECO:0007669"/>
    <property type="project" value="TreeGrafter"/>
</dbReference>
<comment type="caution">
    <text evidence="5">The sequence shown here is derived from an EMBL/GenBank/DDBJ whole genome shotgun (WGS) entry which is preliminary data.</text>
</comment>
<name>A0A1J4JHM9_9EUKA</name>
<dbReference type="SUPFAM" id="SSF48371">
    <property type="entry name" value="ARM repeat"/>
    <property type="match status" value="1"/>
</dbReference>
<dbReference type="AlphaFoldDB" id="A0A1J4JHM9"/>
<dbReference type="GO" id="GO:0030674">
    <property type="term" value="F:protein-macromolecule adaptor activity"/>
    <property type="evidence" value="ECO:0007669"/>
    <property type="project" value="TreeGrafter"/>
</dbReference>
<evidence type="ECO:0000313" key="6">
    <source>
        <dbReference type="Proteomes" id="UP000179807"/>
    </source>
</evidence>
<dbReference type="GO" id="GO:0031931">
    <property type="term" value="C:TORC1 complex"/>
    <property type="evidence" value="ECO:0007669"/>
    <property type="project" value="InterPro"/>
</dbReference>
<dbReference type="GO" id="GO:0009267">
    <property type="term" value="P:cellular response to starvation"/>
    <property type="evidence" value="ECO:0007669"/>
    <property type="project" value="TreeGrafter"/>
</dbReference>
<dbReference type="SUPFAM" id="SSF50978">
    <property type="entry name" value="WD40 repeat-like"/>
    <property type="match status" value="1"/>
</dbReference>
<proteinExistence type="predicted"/>
<evidence type="ECO:0000259" key="4">
    <source>
        <dbReference type="SMART" id="SM01302"/>
    </source>
</evidence>
<sequence length="1142" mass="129051">MSDNSAPRARQSSKERSSSFEVQNPKQSNSFGLWRYNLKSLISPVSTILKKTSTNTDMCVSIVTVCLLHLERNMRWAGLELSSRHYCWSDMKNRDPVSISEAVSFQLRQNLVSFVQDNVITLSDPSPPTILQSYEKIKNNQSNSRCLFIFNGHGTPEPVTDSSLILSPDEGYGTSELKVSELVGKFPIPGCFIFDCDFAGSLYKSFVEASGNKDRFGLFSCSADECLPHRLGLPSDLFTSCLLTPAIVSMLWGSRQFYAFNAGGLHQFQITYFSDENGIRPHLLSFSYEIERLLQCLTKAMAYSLLKCDFLYNMFYRDQKVGKLFSNFCLAKRIGSEIGFTPISYPEIPDFSRHPLWEYFDLYLDRVLLRLTQMDSTKSGINQSQISSDMINFLSDALVAIEHALNLQFFESIPLETSLFPLILVEKSLYSNGINVLTKFIDTGEQALRAGLCYGLLPILLSLPLQTERDLLLPVSYCVAKLLCFSLHDASLINFTCSGSKIALFLLSAANIYGQQKIDYTYYYILALIIITVGLKIDPDNEAKRVPPNILQSVLQMFNNENIMSNNTNEINSANQKKKIPNQMVIYWCLMFIGEYFGKLKSFVYEFSKLPIMQSIICAIDSPNSEVRAAFVSAFSSLIIYEKTLLKRYGTLFVQILSVFIEDPSHLVRIQVLFLIDRFFNVIKKKTNGNISENQNFHDVILSSLKSLSVDPHPEICPLAIKLFKKYVNDEINDDGETDLSNFSKSNIKNDIPNTNTFSTTLLPASFDAFLHANFNKLNDFVIPPFCEPSFPHTQFSPKISPRHINDIRCSEIDHIELEKPILTNFTFFNGEKILFVEENKIIIRNYGDHIIENTLDLTKFLSPAALINEISTLLPLTDDSLLLATKKGDIAIISKILTQGAVLADCFKFASTEEDVEGKLQENFLFDFNSKQRILYGTIEEGNVTPWSLDMCSMLDNIKIFDGQIRCMKMATPIQSNPKMNPQMNQNENENNIILAIGTDIDFRFVDITDPENVQTTLIIDSVPYVFKPILSMNGSFAIIFRDGKIRIADSKNKARSRIVGVQEGAYFLDTTEWGNIILVGGQNTVLIDLITTRTYNVLETMYLKRQQPGTIISAILHNRKQTLSFIVQPSSIYTAGILIS</sequence>
<dbReference type="SMART" id="SM01302">
    <property type="entry name" value="Raptor_N"/>
    <property type="match status" value="1"/>
</dbReference>
<dbReference type="PANTHER" id="PTHR12848">
    <property type="entry name" value="REGULATORY-ASSOCIATED PROTEIN OF MTOR"/>
    <property type="match status" value="1"/>
</dbReference>
<dbReference type="InterPro" id="IPR004083">
    <property type="entry name" value="Raptor"/>
</dbReference>